<organism evidence="2">
    <name type="scientific">uncultured Solirubrobacterales bacterium</name>
    <dbReference type="NCBI Taxonomy" id="768556"/>
    <lineage>
        <taxon>Bacteria</taxon>
        <taxon>Bacillati</taxon>
        <taxon>Actinomycetota</taxon>
        <taxon>Thermoleophilia</taxon>
        <taxon>Solirubrobacterales</taxon>
        <taxon>environmental samples</taxon>
    </lineage>
</organism>
<feature type="compositionally biased region" description="Basic residues" evidence="1">
    <location>
        <begin position="412"/>
        <end position="437"/>
    </location>
</feature>
<feature type="region of interest" description="Disordered" evidence="1">
    <location>
        <begin position="1"/>
        <end position="126"/>
    </location>
</feature>
<feature type="compositionally biased region" description="Basic residues" evidence="1">
    <location>
        <begin position="16"/>
        <end position="30"/>
    </location>
</feature>
<feature type="region of interest" description="Disordered" evidence="1">
    <location>
        <begin position="198"/>
        <end position="325"/>
    </location>
</feature>
<sequence>DPRHRPGNDRHDLPRPRRTCPGRRPCRPRAHPALPAARLGRARSRGDLGGRTGHRARGARGCRSRPQLARGDRDHQPARDRAGLGPRLRRAAGPRARMAGPPHRRALRRAARGRPRGDLPGAHRPRARLLLQRDEVGVAADRGRRRPGAGGARDHRLMARAQALRPPCHRPLERLADAGLRHPRAALRYRAVRAAVDPARGPARAAAERSRVRRDRRARRRAVRPRGRDRRRPAGGAVRPGVPFRGAREEHLRDRLVRAPEHRRRAAAARPRPALDAGLDDRRGAHRLRRRGQHLRDRRGGAVAARRARHHLRGRRDRGPRRLARVERRRLLRPCAHRPGLAALGSLRARNHRRADARQRARAPGPRRARGHRLPERRRGASDGAGLGRAPRGAPRRRRRGRERLADAVPGRRARHPGRRPRDRRDHRARRRRPGRGRGRELDRGGRARAMARGRPLRAEHVRRRARESADGLARGARAGQGRARL</sequence>
<feature type="compositionally biased region" description="Basic and acidic residues" evidence="1">
    <location>
        <begin position="70"/>
        <end position="82"/>
    </location>
</feature>
<evidence type="ECO:0000313" key="2">
    <source>
        <dbReference type="EMBL" id="CAA9513713.1"/>
    </source>
</evidence>
<dbReference type="EC" id="2.7.1.30" evidence="2"/>
<feature type="non-terminal residue" evidence="2">
    <location>
        <position position="486"/>
    </location>
</feature>
<feature type="compositionally biased region" description="Basic residues" evidence="1">
    <location>
        <begin position="306"/>
        <end position="325"/>
    </location>
</feature>
<feature type="compositionally biased region" description="Basic residues" evidence="1">
    <location>
        <begin position="52"/>
        <end position="63"/>
    </location>
</feature>
<feature type="compositionally biased region" description="Basic residues" evidence="1">
    <location>
        <begin position="102"/>
        <end position="114"/>
    </location>
</feature>
<proteinExistence type="predicted"/>
<keyword evidence="2" id="KW-0418">Kinase</keyword>
<reference evidence="2" key="1">
    <citation type="submission" date="2020-02" db="EMBL/GenBank/DDBJ databases">
        <authorList>
            <person name="Meier V. D."/>
        </authorList>
    </citation>
    <scope>NUCLEOTIDE SEQUENCE</scope>
    <source>
        <strain evidence="2">AVDCRST_MAG45</strain>
    </source>
</reference>
<gene>
    <name evidence="2" type="ORF">AVDCRST_MAG45-2070</name>
</gene>
<name>A0A6J4T478_9ACTN</name>
<feature type="non-terminal residue" evidence="2">
    <location>
        <position position="1"/>
    </location>
</feature>
<dbReference type="GO" id="GO:0004370">
    <property type="term" value="F:glycerol kinase activity"/>
    <property type="evidence" value="ECO:0007669"/>
    <property type="project" value="UniProtKB-EC"/>
</dbReference>
<feature type="compositionally biased region" description="Basic residues" evidence="1">
    <location>
        <begin position="450"/>
        <end position="466"/>
    </location>
</feature>
<feature type="compositionally biased region" description="Basic residues" evidence="1">
    <location>
        <begin position="284"/>
        <end position="293"/>
    </location>
</feature>
<feature type="region of interest" description="Disordered" evidence="1">
    <location>
        <begin position="343"/>
        <end position="486"/>
    </location>
</feature>
<dbReference type="AlphaFoldDB" id="A0A6J4T478"/>
<accession>A0A6J4T478</accession>
<feature type="compositionally biased region" description="Basic residues" evidence="1">
    <location>
        <begin position="211"/>
        <end position="233"/>
    </location>
</feature>
<feature type="compositionally biased region" description="Basic and acidic residues" evidence="1">
    <location>
        <begin position="246"/>
        <end position="260"/>
    </location>
</feature>
<feature type="compositionally biased region" description="Basic and acidic residues" evidence="1">
    <location>
        <begin position="1"/>
        <end position="15"/>
    </location>
</feature>
<protein>
    <submittedName>
        <fullName evidence="2">Glycerol kinase</fullName>
        <ecNumber evidence="2">2.7.1.30</ecNumber>
    </submittedName>
</protein>
<dbReference type="EMBL" id="CADCVU010000176">
    <property type="protein sequence ID" value="CAA9513713.1"/>
    <property type="molecule type" value="Genomic_DNA"/>
</dbReference>
<feature type="compositionally biased region" description="Low complexity" evidence="1">
    <location>
        <begin position="472"/>
        <end position="486"/>
    </location>
</feature>
<keyword evidence="2" id="KW-0808">Transferase</keyword>
<evidence type="ECO:0000256" key="1">
    <source>
        <dbReference type="SAM" id="MobiDB-lite"/>
    </source>
</evidence>